<dbReference type="InterPro" id="IPR010099">
    <property type="entry name" value="SDR39U1"/>
</dbReference>
<evidence type="ECO:0000259" key="3">
    <source>
        <dbReference type="Pfam" id="PF08338"/>
    </source>
</evidence>
<evidence type="ECO:0000256" key="1">
    <source>
        <dbReference type="ARBA" id="ARBA00009353"/>
    </source>
</evidence>
<dbReference type="InterPro" id="IPR001509">
    <property type="entry name" value="Epimerase_deHydtase"/>
</dbReference>
<protein>
    <submittedName>
        <fullName evidence="4">TIGR01777 family protein</fullName>
    </submittedName>
</protein>
<dbReference type="PANTHER" id="PTHR11092:SF0">
    <property type="entry name" value="EPIMERASE FAMILY PROTEIN SDR39U1"/>
    <property type="match status" value="1"/>
</dbReference>
<feature type="domain" description="DUF1731" evidence="3">
    <location>
        <begin position="255"/>
        <end position="300"/>
    </location>
</feature>
<comment type="similarity">
    <text evidence="1">Belongs to the NAD(P)-dependent epimerase/dehydratase family. SDR39U1 subfamily.</text>
</comment>
<dbReference type="Proteomes" id="UP000316371">
    <property type="component" value="Unassembled WGS sequence"/>
</dbReference>
<accession>A0A553E2J9</accession>
<dbReference type="Gene3D" id="3.40.50.720">
    <property type="entry name" value="NAD(P)-binding Rossmann-like Domain"/>
    <property type="match status" value="1"/>
</dbReference>
<feature type="domain" description="NAD-dependent epimerase/dehydratase" evidence="2">
    <location>
        <begin position="5"/>
        <end position="226"/>
    </location>
</feature>
<dbReference type="SUPFAM" id="SSF51735">
    <property type="entry name" value="NAD(P)-binding Rossmann-fold domains"/>
    <property type="match status" value="1"/>
</dbReference>
<dbReference type="PANTHER" id="PTHR11092">
    <property type="entry name" value="SUGAR NUCLEOTIDE EPIMERASE RELATED"/>
    <property type="match status" value="1"/>
</dbReference>
<organism evidence="4 5">
    <name type="scientific">Flavobacterium restrictum</name>
    <dbReference type="NCBI Taxonomy" id="2594428"/>
    <lineage>
        <taxon>Bacteria</taxon>
        <taxon>Pseudomonadati</taxon>
        <taxon>Bacteroidota</taxon>
        <taxon>Flavobacteriia</taxon>
        <taxon>Flavobacteriales</taxon>
        <taxon>Flavobacteriaceae</taxon>
        <taxon>Flavobacterium</taxon>
    </lineage>
</organism>
<dbReference type="EMBL" id="VJZT01000009">
    <property type="protein sequence ID" value="TRX39258.1"/>
    <property type="molecule type" value="Genomic_DNA"/>
</dbReference>
<dbReference type="NCBIfam" id="TIGR01777">
    <property type="entry name" value="yfcH"/>
    <property type="match status" value="1"/>
</dbReference>
<proteinExistence type="inferred from homology"/>
<sequence length="304" mass="33379">MKKNVLITGGSGFIGKYLTAMLLEKGYSVSILSREKKENTTTVSYYTWDVTNQKIEEAAVLQADYIIHLAGENIADQRWTLKRKATIRASREESIALLYSVLKKNGKKLDGFVSASGIGIYGAYNGEGICTEETAAASDFLGVTCQQWEAAVAPIANLGIRTVKIRTGLVLGKNEGFLKKMLPVFKYGLGAALGSGQQYMPWIHIHDLCAMYIAAIENPAMQGAYNAVVADNTTNTIFSKKLAHVLGFALWLPNVPAFILHLMLGEMAVIVLTGRRVSSDKIRNLGFHFEFKDLEEALEDCLSK</sequence>
<evidence type="ECO:0000313" key="4">
    <source>
        <dbReference type="EMBL" id="TRX39258.1"/>
    </source>
</evidence>
<dbReference type="Pfam" id="PF08338">
    <property type="entry name" value="DUF1731"/>
    <property type="match status" value="1"/>
</dbReference>
<dbReference type="RefSeq" id="WP_144256601.1">
    <property type="nucleotide sequence ID" value="NZ_VJZT01000009.1"/>
</dbReference>
<dbReference type="OrthoDB" id="9801773at2"/>
<dbReference type="InterPro" id="IPR036291">
    <property type="entry name" value="NAD(P)-bd_dom_sf"/>
</dbReference>
<evidence type="ECO:0000313" key="5">
    <source>
        <dbReference type="Proteomes" id="UP000316371"/>
    </source>
</evidence>
<dbReference type="AlphaFoldDB" id="A0A553E2J9"/>
<keyword evidence="5" id="KW-1185">Reference proteome</keyword>
<gene>
    <name evidence="4" type="ORF">FNW21_10010</name>
</gene>
<dbReference type="InterPro" id="IPR013549">
    <property type="entry name" value="DUF1731"/>
</dbReference>
<dbReference type="Pfam" id="PF01370">
    <property type="entry name" value="Epimerase"/>
    <property type="match status" value="1"/>
</dbReference>
<reference evidence="4 5" key="1">
    <citation type="submission" date="2019-07" db="EMBL/GenBank/DDBJ databases">
        <title>Novel species of Flavobacterium.</title>
        <authorList>
            <person name="Liu Q."/>
            <person name="Xin Y.-H."/>
        </authorList>
    </citation>
    <scope>NUCLEOTIDE SEQUENCE [LARGE SCALE GENOMIC DNA]</scope>
    <source>
        <strain evidence="4 5">LB1R34</strain>
    </source>
</reference>
<name>A0A553E2J9_9FLAO</name>
<evidence type="ECO:0000259" key="2">
    <source>
        <dbReference type="Pfam" id="PF01370"/>
    </source>
</evidence>
<comment type="caution">
    <text evidence="4">The sequence shown here is derived from an EMBL/GenBank/DDBJ whole genome shotgun (WGS) entry which is preliminary data.</text>
</comment>